<dbReference type="InterPro" id="IPR047681">
    <property type="entry name" value="PPA1309-like"/>
</dbReference>
<dbReference type="Proteomes" id="UP000008710">
    <property type="component" value="Chromosome"/>
</dbReference>
<dbReference type="AlphaFoldDB" id="Q0S2S1"/>
<dbReference type="HOGENOM" id="CLU_094573_1_1_11"/>
<evidence type="ECO:0000313" key="2">
    <source>
        <dbReference type="Proteomes" id="UP000008710"/>
    </source>
</evidence>
<dbReference type="NCBIfam" id="NF040618">
    <property type="entry name" value="PPA1309_fam"/>
    <property type="match status" value="1"/>
</dbReference>
<accession>Q0S2S1</accession>
<dbReference type="eggNOG" id="ENOG5032TUF">
    <property type="taxonomic scope" value="Bacteria"/>
</dbReference>
<gene>
    <name evidence="1" type="ordered locus">RHA1_ro06388</name>
</gene>
<reference evidence="2" key="1">
    <citation type="journal article" date="2006" name="Proc. Natl. Acad. Sci. U.S.A.">
        <title>The complete genome of Rhodococcus sp. RHA1 provides insights into a catabolic powerhouse.</title>
        <authorList>
            <person name="McLeod M.P."/>
            <person name="Warren R.L."/>
            <person name="Hsiao W.W.L."/>
            <person name="Araki N."/>
            <person name="Myhre M."/>
            <person name="Fernandes C."/>
            <person name="Miyazawa D."/>
            <person name="Wong W."/>
            <person name="Lillquist A.L."/>
            <person name="Wang D."/>
            <person name="Dosanjh M."/>
            <person name="Hara H."/>
            <person name="Petrescu A."/>
            <person name="Morin R.D."/>
            <person name="Yang G."/>
            <person name="Stott J.M."/>
            <person name="Schein J.E."/>
            <person name="Shin H."/>
            <person name="Smailus D."/>
            <person name="Siddiqui A.S."/>
            <person name="Marra M.A."/>
            <person name="Jones S.J.M."/>
            <person name="Holt R."/>
            <person name="Brinkman F.S.L."/>
            <person name="Miyauchi K."/>
            <person name="Fukuda M."/>
            <person name="Davies J.E."/>
            <person name="Mohn W.W."/>
            <person name="Eltis L.D."/>
        </authorList>
    </citation>
    <scope>NUCLEOTIDE SEQUENCE [LARGE SCALE GENOMIC DNA]</scope>
    <source>
        <strain evidence="2">RHA1</strain>
    </source>
</reference>
<proteinExistence type="predicted"/>
<organism evidence="1 2">
    <name type="scientific">Rhodococcus jostii (strain RHA1)</name>
    <dbReference type="NCBI Taxonomy" id="101510"/>
    <lineage>
        <taxon>Bacteria</taxon>
        <taxon>Bacillati</taxon>
        <taxon>Actinomycetota</taxon>
        <taxon>Actinomycetes</taxon>
        <taxon>Mycobacteriales</taxon>
        <taxon>Nocardiaceae</taxon>
        <taxon>Rhodococcus</taxon>
    </lineage>
</organism>
<evidence type="ECO:0000313" key="1">
    <source>
        <dbReference type="EMBL" id="ABG98165.1"/>
    </source>
</evidence>
<name>Q0S2S1_RHOJR</name>
<sequence>MPTCHTPRTRRRCRAAINCTVRSSTPEQQGRDRFVPLYVTTGRCGRRSCAGGAKMGLVSEENVNRETDALARCVREVVEFVDAGGWDQPPQMFALVPTELLAAAEPSLLDQLADGSELTPVEQDPFPDDIDGGSRALDEFLATTSWPESVVGCALVQEIVVLPPEAESDLDDALVPLLSDRDAADDAARAAAESHPDRRSARLIAAVLRDGPSLCLMQLRPDEDADPYAGIELLTYEDLAPNLISALYATLDATEED</sequence>
<dbReference type="KEGG" id="rha:RHA1_ro06388"/>
<protein>
    <submittedName>
        <fullName evidence="1">Uncharacterized protein</fullName>
    </submittedName>
</protein>
<dbReference type="EMBL" id="CP000431">
    <property type="protein sequence ID" value="ABG98165.1"/>
    <property type="molecule type" value="Genomic_DNA"/>
</dbReference>